<evidence type="ECO:0000256" key="4">
    <source>
        <dbReference type="SAM" id="MobiDB-lite"/>
    </source>
</evidence>
<dbReference type="PROSITE" id="PS50082">
    <property type="entry name" value="WD_REPEATS_2"/>
    <property type="match status" value="8"/>
</dbReference>
<comment type="caution">
    <text evidence="6">The sequence shown here is derived from an EMBL/GenBank/DDBJ whole genome shotgun (WGS) entry which is preliminary data.</text>
</comment>
<dbReference type="EMBL" id="AZST01000484">
    <property type="protein sequence ID" value="KEP48617.1"/>
    <property type="molecule type" value="Genomic_DNA"/>
</dbReference>
<feature type="compositionally biased region" description="Polar residues" evidence="4">
    <location>
        <begin position="50"/>
        <end position="62"/>
    </location>
</feature>
<evidence type="ECO:0000256" key="2">
    <source>
        <dbReference type="ARBA" id="ARBA00022737"/>
    </source>
</evidence>
<dbReference type="Pfam" id="PF24883">
    <property type="entry name" value="NPHP3_N"/>
    <property type="match status" value="1"/>
</dbReference>
<dbReference type="SUPFAM" id="SSF50978">
    <property type="entry name" value="WD40 repeat-like"/>
    <property type="match status" value="2"/>
</dbReference>
<dbReference type="SUPFAM" id="SSF52540">
    <property type="entry name" value="P-loop containing nucleoside triphosphate hydrolases"/>
    <property type="match status" value="1"/>
</dbReference>
<keyword evidence="7" id="KW-1185">Reference proteome</keyword>
<dbReference type="PROSITE" id="PS00678">
    <property type="entry name" value="WD_REPEATS_1"/>
    <property type="match status" value="5"/>
</dbReference>
<name>A0A074SF09_9AGAM</name>
<feature type="repeat" description="WD" evidence="3">
    <location>
        <begin position="1094"/>
        <end position="1128"/>
    </location>
</feature>
<dbReference type="PANTHER" id="PTHR44129">
    <property type="entry name" value="WD REPEAT-CONTAINING PROTEIN POP1"/>
    <property type="match status" value="1"/>
</dbReference>
<dbReference type="CDD" id="cd00200">
    <property type="entry name" value="WD40"/>
    <property type="match status" value="2"/>
</dbReference>
<feature type="repeat" description="WD" evidence="3">
    <location>
        <begin position="1225"/>
        <end position="1266"/>
    </location>
</feature>
<dbReference type="InterPro" id="IPR015943">
    <property type="entry name" value="WD40/YVTN_repeat-like_dom_sf"/>
</dbReference>
<sequence length="1559" mass="171719">MSSEPPPINQPKRGVRQILRSGVQWAKDAVLRDPNSRPPPGNVDLLHTPRTGSRITSRSSPATPVLSPEPALTVPDERAASAPVAPPPVPSTKSVVPKISHDAATEHNNHGDNVWTGLASSLRVLENSAGLFPPLKEAVGAFVGCLDIVQRAASNCADQASLAEEFQFMTNTLNQYSAGLGSELSNGSIANLAQAIERQVADIKQHEERGTIGRFLDTARDEEAVIQLYKQIESLFRRLQCDVSMRTHDHVKKQLETTLLRGVSPVDDARYNSYYSTTIKRHGCTAETREAIHQGLEGWTTNPKSEKIYWMNGMAGTGKTTIAYSFCEWLEKTNRLGASFFCSRISSTCRSLGRIVPTIAYQLARYSPAFRSTLCAILEENPDTGTLNVMQQFEKLIKHPLFNAKDAMPDNVVIVIDALDECDDGFSVRLLLDVLLKFTEQLPLKFFVSSRPEHVIWERMTSQGGTARSIVHLHDIEESIVEEDIKKYLTEKLSTMDPPPSSEQIKVLARRSRNLFIYAATVVRYIYPEDIPVDSTARLESMLEAIMTTKLVSKNRYDDLDRLYTAVLSAAFDEYLDDDEKDRMRCVLRTIVCAREPMGAATLACLACLTERQIWFALKSLRSVVHVPEDNSLISTLHASFPEYMLDESRSKGFYCDESKSNETLIHRCFDVMASELRFNICALESSYLTDDQVQDLGLRVVQYISPALLYACRYWGSHLSLARSTDNTRDMFVEFLSTRLLFWMEVLSLNRCIGIGAPMMQQAQTWLRKQVSDARNFVTWFAANPCSLSTPHIYISSLPLCAKSSWVYQHYSQRTKGLANISTNQHDEALLATWSAESEVHSVAISPDGDRIVTGNGAGSVCIYDMHTGAMVADPFHGHKDRAVSVAFSPNGRHVASGSYDRTVIIWDVHTGRIVTGPLHKHNNTVGSVHFSPDGRRLVSGSYDGIIIIWDTYTGTTPLGPLIGHSGEIMSVAFSPDGGLIASGSVDQTIRLWDASNGAAVAEPLRGHTDQVNGVTFSPDGSKLASTSNDKTIRVWDVKTRIIIGSPFIGHTDGVWSIAFSRYGNWIVSGGRKRCNNIIVWDTLTGTVVLGPLSGHTNFVRSVAFTPDNSRIVSSSDDRTIRIWDVQPEKRDAGQTSARELPVGPIAFLRNRTQLISSSSTSPLNVWDIHTSATIPCEFEGQAEAAMLQSITVSLQDTLVAVSANDHIIRVCSILSGKLACPPLTGHKGIIQSLVFSSNGTQLCSGSDDATVVVWDMITGTMVGQPFTGHTGAVMSVAFSPDAAYIASSSADFTIRIWDASAGVLVHTLDGLKALVSSIAFSPNGNHIVSGSVDGTIRRWDVMVGTLIDPIYDPDSYLYSDSDSDLDLDPDSNSDYDRFSSTNCTCFSPDGTRIISGFGSSLCWVDAHTMKLVSKMYLPQGEKVHWVGYFPDGTDIISVSTFEGTGTQKASEDFTQQSAQSPNIIRVWRANIRPDQMASSLNPHNWWYEPDGRVMSPKGLVMWVPPNLVPHLQEHTKVGSPSYCSPLVMSSDRFINIGYPDLCVGNRWAECYSSKTEP</sequence>
<evidence type="ECO:0000256" key="1">
    <source>
        <dbReference type="ARBA" id="ARBA00022574"/>
    </source>
</evidence>
<feature type="repeat" description="WD" evidence="3">
    <location>
        <begin position="1268"/>
        <end position="1309"/>
    </location>
</feature>
<dbReference type="PRINTS" id="PR00320">
    <property type="entry name" value="GPROTEINBRPT"/>
</dbReference>
<dbReference type="InterPro" id="IPR050349">
    <property type="entry name" value="WD_LIS1/nudF_dynein_reg"/>
</dbReference>
<feature type="repeat" description="WD" evidence="3">
    <location>
        <begin position="1310"/>
        <end position="1343"/>
    </location>
</feature>
<feature type="repeat" description="WD" evidence="3">
    <location>
        <begin position="1006"/>
        <end position="1047"/>
    </location>
</feature>
<protein>
    <submittedName>
        <fullName evidence="6">Vegetative incompatibility protein HET-E-1</fullName>
    </submittedName>
</protein>
<gene>
    <name evidence="6" type="ORF">V565_120080</name>
</gene>
<dbReference type="HOGENOM" id="CLU_000288_6_3_1"/>
<feature type="domain" description="Nephrocystin 3-like N-terminal" evidence="5">
    <location>
        <begin position="295"/>
        <end position="451"/>
    </location>
</feature>
<feature type="region of interest" description="Disordered" evidence="4">
    <location>
        <begin position="29"/>
        <end position="96"/>
    </location>
</feature>
<organism evidence="6 7">
    <name type="scientific">Rhizoctonia solani 123E</name>
    <dbReference type="NCBI Taxonomy" id="1423351"/>
    <lineage>
        <taxon>Eukaryota</taxon>
        <taxon>Fungi</taxon>
        <taxon>Dikarya</taxon>
        <taxon>Basidiomycota</taxon>
        <taxon>Agaricomycotina</taxon>
        <taxon>Agaricomycetes</taxon>
        <taxon>Cantharellales</taxon>
        <taxon>Ceratobasidiaceae</taxon>
        <taxon>Rhizoctonia</taxon>
    </lineage>
</organism>
<dbReference type="PROSITE" id="PS50294">
    <property type="entry name" value="WD_REPEATS_REGION"/>
    <property type="match status" value="8"/>
</dbReference>
<keyword evidence="2" id="KW-0677">Repeat</keyword>
<dbReference type="Pfam" id="PF00400">
    <property type="entry name" value="WD40"/>
    <property type="match status" value="10"/>
</dbReference>
<dbReference type="InterPro" id="IPR020472">
    <property type="entry name" value="WD40_PAC1"/>
</dbReference>
<dbReference type="InterPro" id="IPR019775">
    <property type="entry name" value="WD40_repeat_CS"/>
</dbReference>
<dbReference type="InterPro" id="IPR027417">
    <property type="entry name" value="P-loop_NTPase"/>
</dbReference>
<evidence type="ECO:0000313" key="6">
    <source>
        <dbReference type="EMBL" id="KEP48617.1"/>
    </source>
</evidence>
<keyword evidence="1 3" id="KW-0853">WD repeat</keyword>
<accession>A0A074SF09</accession>
<evidence type="ECO:0000256" key="3">
    <source>
        <dbReference type="PROSITE-ProRule" id="PRU00221"/>
    </source>
</evidence>
<proteinExistence type="predicted"/>
<feature type="repeat" description="WD" evidence="3">
    <location>
        <begin position="877"/>
        <end position="918"/>
    </location>
</feature>
<dbReference type="STRING" id="1423351.A0A074SF09"/>
<dbReference type="InterPro" id="IPR056884">
    <property type="entry name" value="NPHP3-like_N"/>
</dbReference>
<feature type="repeat" description="WD" evidence="3">
    <location>
        <begin position="963"/>
        <end position="1004"/>
    </location>
</feature>
<dbReference type="InterPro" id="IPR001680">
    <property type="entry name" value="WD40_rpt"/>
</dbReference>
<reference evidence="6 7" key="1">
    <citation type="submission" date="2013-12" db="EMBL/GenBank/DDBJ databases">
        <authorList>
            <person name="Cubeta M."/>
            <person name="Pakala S."/>
            <person name="Fedorova N."/>
            <person name="Thomas E."/>
            <person name="Dean R."/>
            <person name="Jabaji S."/>
            <person name="Neate S."/>
            <person name="Toda T."/>
            <person name="Tavantzis S."/>
            <person name="Vilgalys R."/>
            <person name="Bharathan N."/>
            <person name="Pakala S."/>
            <person name="Losada L.S."/>
            <person name="Zafar N."/>
            <person name="Nierman W."/>
        </authorList>
    </citation>
    <scope>NUCLEOTIDE SEQUENCE [LARGE SCALE GENOMIC DNA]</scope>
    <source>
        <strain evidence="6 7">123E</strain>
    </source>
</reference>
<dbReference type="OrthoDB" id="538223at2759"/>
<evidence type="ECO:0000313" key="7">
    <source>
        <dbReference type="Proteomes" id="UP000027456"/>
    </source>
</evidence>
<dbReference type="Gene3D" id="2.130.10.10">
    <property type="entry name" value="YVTN repeat-like/Quinoprotein amine dehydrogenase"/>
    <property type="match status" value="4"/>
</dbReference>
<evidence type="ECO:0000259" key="5">
    <source>
        <dbReference type="Pfam" id="PF24883"/>
    </source>
</evidence>
<dbReference type="InterPro" id="IPR036322">
    <property type="entry name" value="WD40_repeat_dom_sf"/>
</dbReference>
<dbReference type="SMART" id="SM00320">
    <property type="entry name" value="WD40"/>
    <property type="match status" value="12"/>
</dbReference>
<dbReference type="Proteomes" id="UP000027456">
    <property type="component" value="Unassembled WGS sequence"/>
</dbReference>
<dbReference type="Gene3D" id="3.40.50.300">
    <property type="entry name" value="P-loop containing nucleotide triphosphate hydrolases"/>
    <property type="match status" value="1"/>
</dbReference>
<feature type="repeat" description="WD" evidence="3">
    <location>
        <begin position="920"/>
        <end position="952"/>
    </location>
</feature>